<accession>A0A0J1B9I8</accession>
<dbReference type="InterPro" id="IPR050287">
    <property type="entry name" value="MTA/SAH_deaminase"/>
</dbReference>
<organism evidence="3 4">
    <name type="scientific">Rhodopirellula islandica</name>
    <dbReference type="NCBI Taxonomy" id="595434"/>
    <lineage>
        <taxon>Bacteria</taxon>
        <taxon>Pseudomonadati</taxon>
        <taxon>Planctomycetota</taxon>
        <taxon>Planctomycetia</taxon>
        <taxon>Pirellulales</taxon>
        <taxon>Pirellulaceae</taxon>
        <taxon>Rhodopirellula</taxon>
    </lineage>
</organism>
<keyword evidence="1 3" id="KW-0378">Hydrolase</keyword>
<name>A0A0J1B9I8_RHOIS</name>
<reference evidence="3" key="1">
    <citation type="submission" date="2015-05" db="EMBL/GenBank/DDBJ databases">
        <title>Permanent draft genome of Rhodopirellula islandicus K833.</title>
        <authorList>
            <person name="Kizina J."/>
            <person name="Richter M."/>
            <person name="Glockner F.O."/>
            <person name="Harder J."/>
        </authorList>
    </citation>
    <scope>NUCLEOTIDE SEQUENCE [LARGE SCALE GENOMIC DNA]</scope>
    <source>
        <strain evidence="3">K833</strain>
    </source>
</reference>
<evidence type="ECO:0000256" key="1">
    <source>
        <dbReference type="ARBA" id="ARBA00022801"/>
    </source>
</evidence>
<dbReference type="Gene3D" id="2.30.40.10">
    <property type="entry name" value="Urease, subunit C, domain 1"/>
    <property type="match status" value="1"/>
</dbReference>
<dbReference type="InterPro" id="IPR011059">
    <property type="entry name" value="Metal-dep_hydrolase_composite"/>
</dbReference>
<protein>
    <submittedName>
        <fullName evidence="3">Adenosine deaminase</fullName>
        <ecNumber evidence="3">3.5.4.4</ecNumber>
    </submittedName>
</protein>
<dbReference type="PATRIC" id="fig|595434.4.peg.4292"/>
<dbReference type="EC" id="3.5.4.4" evidence="3"/>
<dbReference type="EMBL" id="LECT01000038">
    <property type="protein sequence ID" value="KLU03208.1"/>
    <property type="molecule type" value="Genomic_DNA"/>
</dbReference>
<dbReference type="RefSeq" id="WP_236696424.1">
    <property type="nucleotide sequence ID" value="NZ_LECT01000038.1"/>
</dbReference>
<dbReference type="SUPFAM" id="SSF51338">
    <property type="entry name" value="Composite domain of metallo-dependent hydrolases"/>
    <property type="match status" value="1"/>
</dbReference>
<gene>
    <name evidence="3" type="ORF">RISK_004520</name>
</gene>
<evidence type="ECO:0000313" key="4">
    <source>
        <dbReference type="Proteomes" id="UP000036367"/>
    </source>
</evidence>
<dbReference type="Proteomes" id="UP000036367">
    <property type="component" value="Unassembled WGS sequence"/>
</dbReference>
<sequence>MHHSSKQTYRARWLLPIDGDPIPNGMIVVDSGIMTLISPFQDSQVEGDLVDLGDVAILPGLVNAHTHLEFSDLVQPIGQAGMELADWIREVIATRGMVDTNTRQKHVLKGHAEAIASGTQLIADIVTTPLETIPSNTIAFAEVLGLSQARGDERMAQAEQHLEKNASPDLQASAAAISPHAPYSTPLPLLNHCIETAKRNRVPLAMHVAESPAERDLLNHGTGPFAESLQALGLPVDQFFPWAAPSPLVHLIDLLAKAPRTLIVHGNDLNESEIQRIASHPNCSVVYCPRTHHFFGHSQHPVAELQAAGINVALGTDSRASNPDLNLWSEIQHLLRHRQDLIPTEVLRMATANGADALGRSTTHGRLAIGMPANFITVATQADRVDQLWSDFSSDSSSSARPAPHN</sequence>
<comment type="caution">
    <text evidence="3">The sequence shown here is derived from an EMBL/GenBank/DDBJ whole genome shotgun (WGS) entry which is preliminary data.</text>
</comment>
<dbReference type="Pfam" id="PF01979">
    <property type="entry name" value="Amidohydro_1"/>
    <property type="match status" value="1"/>
</dbReference>
<dbReference type="Gene3D" id="3.20.20.140">
    <property type="entry name" value="Metal-dependent hydrolases"/>
    <property type="match status" value="1"/>
</dbReference>
<dbReference type="AlphaFoldDB" id="A0A0J1B9I8"/>
<dbReference type="GO" id="GO:0016810">
    <property type="term" value="F:hydrolase activity, acting on carbon-nitrogen (but not peptide) bonds"/>
    <property type="evidence" value="ECO:0007669"/>
    <property type="project" value="InterPro"/>
</dbReference>
<dbReference type="InterPro" id="IPR006680">
    <property type="entry name" value="Amidohydro-rel"/>
</dbReference>
<dbReference type="SUPFAM" id="SSF51556">
    <property type="entry name" value="Metallo-dependent hydrolases"/>
    <property type="match status" value="1"/>
</dbReference>
<evidence type="ECO:0000313" key="3">
    <source>
        <dbReference type="EMBL" id="KLU03208.1"/>
    </source>
</evidence>
<dbReference type="STRING" id="595434.RISK_004520"/>
<dbReference type="PANTHER" id="PTHR43794:SF11">
    <property type="entry name" value="AMIDOHYDROLASE-RELATED DOMAIN-CONTAINING PROTEIN"/>
    <property type="match status" value="1"/>
</dbReference>
<feature type="domain" description="Amidohydrolase-related" evidence="2">
    <location>
        <begin position="57"/>
        <end position="380"/>
    </location>
</feature>
<proteinExistence type="predicted"/>
<dbReference type="PANTHER" id="PTHR43794">
    <property type="entry name" value="AMINOHYDROLASE SSNA-RELATED"/>
    <property type="match status" value="1"/>
</dbReference>
<keyword evidence="4" id="KW-1185">Reference proteome</keyword>
<dbReference type="InterPro" id="IPR032466">
    <property type="entry name" value="Metal_Hydrolase"/>
</dbReference>
<evidence type="ECO:0000259" key="2">
    <source>
        <dbReference type="Pfam" id="PF01979"/>
    </source>
</evidence>